<evidence type="ECO:0000313" key="1">
    <source>
        <dbReference type="EMBL" id="TEA38561.1"/>
    </source>
</evidence>
<sequence>VFVMIRHHRVTTLGDSKKSNTVLELKRLVKGILKWPP</sequence>
<dbReference type="AlphaFoldDB" id="A0A484GT76"/>
<dbReference type="Gene3D" id="3.10.20.90">
    <property type="entry name" value="Phosphatidylinositol 3-kinase Catalytic Subunit, Chain A, domain 1"/>
    <property type="match status" value="1"/>
</dbReference>
<gene>
    <name evidence="1" type="ORF">DBR06_SOUSAS110475</name>
</gene>
<proteinExistence type="predicted"/>
<feature type="non-terminal residue" evidence="1">
    <location>
        <position position="1"/>
    </location>
</feature>
<comment type="caution">
    <text evidence="1">The sequence shown here is derived from an EMBL/GenBank/DDBJ whole genome shotgun (WGS) entry which is preliminary data.</text>
</comment>
<evidence type="ECO:0000313" key="2">
    <source>
        <dbReference type="Proteomes" id="UP000295264"/>
    </source>
</evidence>
<reference evidence="1 2" key="1">
    <citation type="journal article" date="2018" name="Genomics">
        <title>Molecular footprints of inshore aquatic adaptation in Indo-Pacific humpback dolphin (Sousa chinensis).</title>
        <authorList>
            <person name="Ming Y."/>
            <person name="Jian J."/>
            <person name="Yu F."/>
            <person name="Yu X."/>
            <person name="Wang J."/>
            <person name="Liu W."/>
        </authorList>
    </citation>
    <scope>NUCLEOTIDE SEQUENCE [LARGE SCALE GENOMIC DNA]</scope>
    <source>
        <strain evidence="1">MY-2018</strain>
        <tissue evidence="1">Skin</tissue>
    </source>
</reference>
<dbReference type="Proteomes" id="UP000295264">
    <property type="component" value="Unassembled WGS sequence"/>
</dbReference>
<name>A0A484GT76_SOUCH</name>
<evidence type="ECO:0008006" key="3">
    <source>
        <dbReference type="Google" id="ProtNLM"/>
    </source>
</evidence>
<dbReference type="EMBL" id="QWLN02004798">
    <property type="protein sequence ID" value="TEA38561.1"/>
    <property type="molecule type" value="Genomic_DNA"/>
</dbReference>
<accession>A0A484GT76</accession>
<keyword evidence="2" id="KW-1185">Reference proteome</keyword>
<feature type="non-terminal residue" evidence="1">
    <location>
        <position position="37"/>
    </location>
</feature>
<organism evidence="1 2">
    <name type="scientific">Sousa chinensis</name>
    <name type="common">Indo-pacific humpbacked dolphin</name>
    <name type="synonym">Steno chinensis</name>
    <dbReference type="NCBI Taxonomy" id="103600"/>
    <lineage>
        <taxon>Eukaryota</taxon>
        <taxon>Metazoa</taxon>
        <taxon>Chordata</taxon>
        <taxon>Craniata</taxon>
        <taxon>Vertebrata</taxon>
        <taxon>Euteleostomi</taxon>
        <taxon>Mammalia</taxon>
        <taxon>Eutheria</taxon>
        <taxon>Laurasiatheria</taxon>
        <taxon>Artiodactyla</taxon>
        <taxon>Whippomorpha</taxon>
        <taxon>Cetacea</taxon>
        <taxon>Odontoceti</taxon>
        <taxon>Delphinidae</taxon>
        <taxon>Sousa</taxon>
    </lineage>
</organism>
<protein>
    <recommendedName>
        <fullName evidence="3">Ubiquitin-like domain-containing protein</fullName>
    </recommendedName>
</protein>